<protein>
    <submittedName>
        <fullName evidence="1">Uncharacterized protein</fullName>
    </submittedName>
</protein>
<reference evidence="1 2" key="1">
    <citation type="journal article" date="2021" name="J. Hered.">
        <title>A chromosome-level genome assembly of the parasitoid wasp, Cotesia glomerata (Hymenoptera: Braconidae).</title>
        <authorList>
            <person name="Pinto B.J."/>
            <person name="Weis J.J."/>
            <person name="Gamble T."/>
            <person name="Ode P.J."/>
            <person name="Paul R."/>
            <person name="Zaspel J.M."/>
        </authorList>
    </citation>
    <scope>NUCLEOTIDE SEQUENCE [LARGE SCALE GENOMIC DNA]</scope>
    <source>
        <strain evidence="1">CgM1</strain>
    </source>
</reference>
<dbReference type="EMBL" id="JAHXZJ010000002">
    <property type="protein sequence ID" value="KAH0564152.1"/>
    <property type="molecule type" value="Genomic_DNA"/>
</dbReference>
<name>A0AAV7IM76_COTGL</name>
<proteinExistence type="predicted"/>
<organism evidence="1 2">
    <name type="scientific">Cotesia glomerata</name>
    <name type="common">Lepidopteran parasitic wasp</name>
    <name type="synonym">Apanteles glomeratus</name>
    <dbReference type="NCBI Taxonomy" id="32391"/>
    <lineage>
        <taxon>Eukaryota</taxon>
        <taxon>Metazoa</taxon>
        <taxon>Ecdysozoa</taxon>
        <taxon>Arthropoda</taxon>
        <taxon>Hexapoda</taxon>
        <taxon>Insecta</taxon>
        <taxon>Pterygota</taxon>
        <taxon>Neoptera</taxon>
        <taxon>Endopterygota</taxon>
        <taxon>Hymenoptera</taxon>
        <taxon>Apocrita</taxon>
        <taxon>Ichneumonoidea</taxon>
        <taxon>Braconidae</taxon>
        <taxon>Microgastrinae</taxon>
        <taxon>Cotesia</taxon>
    </lineage>
</organism>
<sequence>MPSNATPILCIYLHIRIHIHISSRTTGCGSFNGAKQVLSVGNRAKLTLVVGPPSIYILEDGFLMASSKHFDQGLRPFWVLAIDRFDFERQCGSCETINPGLASRGRLPGKSSMRCQINWKDRSTEEWVACKTGGSWHDNFRSQYGHITLEIQRLAALSTPDLFPVYIDMCTNYNGNNTCILSRIVHSICSSFFGILFIALPARSSRKSLGCHEGDCPGGLFGYSHDVEAFLVYQYGIFSLPKLLGTLRGENKLQYFSSGLLKTPKHHTPKPYNFEDPSV</sequence>
<keyword evidence="2" id="KW-1185">Reference proteome</keyword>
<accession>A0AAV7IM76</accession>
<evidence type="ECO:0000313" key="1">
    <source>
        <dbReference type="EMBL" id="KAH0564152.1"/>
    </source>
</evidence>
<gene>
    <name evidence="1" type="ORF">KQX54_009763</name>
</gene>
<comment type="caution">
    <text evidence="1">The sequence shown here is derived from an EMBL/GenBank/DDBJ whole genome shotgun (WGS) entry which is preliminary data.</text>
</comment>
<evidence type="ECO:0000313" key="2">
    <source>
        <dbReference type="Proteomes" id="UP000826195"/>
    </source>
</evidence>
<dbReference type="AlphaFoldDB" id="A0AAV7IM76"/>
<dbReference type="Proteomes" id="UP000826195">
    <property type="component" value="Unassembled WGS sequence"/>
</dbReference>